<feature type="transmembrane region" description="Helical" evidence="1">
    <location>
        <begin position="6"/>
        <end position="24"/>
    </location>
</feature>
<evidence type="ECO:0000256" key="1">
    <source>
        <dbReference type="SAM" id="Phobius"/>
    </source>
</evidence>
<dbReference type="InterPro" id="IPR003609">
    <property type="entry name" value="Pan_app"/>
</dbReference>
<name>A0A6C0HS64_9ZZZZ</name>
<feature type="domain" description="Apple" evidence="2">
    <location>
        <begin position="101"/>
        <end position="188"/>
    </location>
</feature>
<keyword evidence="1" id="KW-0472">Membrane</keyword>
<dbReference type="EMBL" id="MN740006">
    <property type="protein sequence ID" value="QHT83177.1"/>
    <property type="molecule type" value="Genomic_DNA"/>
</dbReference>
<sequence>MGLTTNIITFSIIIILVYYIYKIMTRASYTGSQQSATSETKIDCTTSGNSTYSLWIYIDKWSEKSKPIFSRGDFSLNIADKVNFLTIEMPSETMKQILSTYENYDLNKDQYYTTTNTPYYYSSQENCEKICSSDDSCLGFNYYSSPSITTTQVTNTLPASDKHGCILLKDLTGITSTNTSPNTALYSKIKKNTTEFVIDNAYIPLQEWVFITLNVTNFYIEVYINGKLVRTIAMSGTQTNATGGVLLTPSPGFNGLTSDFKCIKTPLTSIQIWNNYRAGFGKYFSLSDYSIKIKFNEEND</sequence>
<dbReference type="Pfam" id="PF00024">
    <property type="entry name" value="PAN_1"/>
    <property type="match status" value="1"/>
</dbReference>
<keyword evidence="1" id="KW-1133">Transmembrane helix</keyword>
<dbReference type="Gene3D" id="2.60.120.200">
    <property type="match status" value="1"/>
</dbReference>
<accession>A0A6C0HS64</accession>
<organism evidence="3">
    <name type="scientific">viral metagenome</name>
    <dbReference type="NCBI Taxonomy" id="1070528"/>
    <lineage>
        <taxon>unclassified sequences</taxon>
        <taxon>metagenomes</taxon>
        <taxon>organismal metagenomes</taxon>
    </lineage>
</organism>
<keyword evidence="1" id="KW-0812">Transmembrane</keyword>
<evidence type="ECO:0000313" key="3">
    <source>
        <dbReference type="EMBL" id="QHT83177.1"/>
    </source>
</evidence>
<proteinExistence type="predicted"/>
<dbReference type="AlphaFoldDB" id="A0A6C0HS64"/>
<dbReference type="InterPro" id="IPR013320">
    <property type="entry name" value="ConA-like_dom_sf"/>
</dbReference>
<protein>
    <recommendedName>
        <fullName evidence="2">Apple domain-containing protein</fullName>
    </recommendedName>
</protein>
<evidence type="ECO:0000259" key="2">
    <source>
        <dbReference type="Pfam" id="PF00024"/>
    </source>
</evidence>
<reference evidence="3" key="1">
    <citation type="journal article" date="2020" name="Nature">
        <title>Giant virus diversity and host interactions through global metagenomics.</title>
        <authorList>
            <person name="Schulz F."/>
            <person name="Roux S."/>
            <person name="Paez-Espino D."/>
            <person name="Jungbluth S."/>
            <person name="Walsh D.A."/>
            <person name="Denef V.J."/>
            <person name="McMahon K.D."/>
            <person name="Konstantinidis K.T."/>
            <person name="Eloe-Fadrosh E.A."/>
            <person name="Kyrpides N.C."/>
            <person name="Woyke T."/>
        </authorList>
    </citation>
    <scope>NUCLEOTIDE SEQUENCE</scope>
    <source>
        <strain evidence="3">GVMAG-M-3300023184-167</strain>
    </source>
</reference>
<dbReference type="SUPFAM" id="SSF49899">
    <property type="entry name" value="Concanavalin A-like lectins/glucanases"/>
    <property type="match status" value="1"/>
</dbReference>